<evidence type="ECO:0000256" key="4">
    <source>
        <dbReference type="ARBA" id="ARBA00023163"/>
    </source>
</evidence>
<evidence type="ECO:0000259" key="5">
    <source>
        <dbReference type="PROSITE" id="PS50931"/>
    </source>
</evidence>
<keyword evidence="7" id="KW-1185">Reference proteome</keyword>
<dbReference type="InterPro" id="IPR036388">
    <property type="entry name" value="WH-like_DNA-bd_sf"/>
</dbReference>
<dbReference type="GO" id="GO:0006351">
    <property type="term" value="P:DNA-templated transcription"/>
    <property type="evidence" value="ECO:0007669"/>
    <property type="project" value="TreeGrafter"/>
</dbReference>
<dbReference type="Pfam" id="PF00126">
    <property type="entry name" value="HTH_1"/>
    <property type="match status" value="1"/>
</dbReference>
<dbReference type="RefSeq" id="WP_163770732.1">
    <property type="nucleotide sequence ID" value="NZ_JAAGXA010000002.1"/>
</dbReference>
<gene>
    <name evidence="6" type="ORF">G3T38_03600</name>
</gene>
<keyword evidence="4" id="KW-0804">Transcription</keyword>
<dbReference type="GO" id="GO:0043565">
    <property type="term" value="F:sequence-specific DNA binding"/>
    <property type="evidence" value="ECO:0007669"/>
    <property type="project" value="TreeGrafter"/>
</dbReference>
<reference evidence="6 7" key="1">
    <citation type="journal article" date="2014" name="Int. J. Syst. Evol. Microbiol.">
        <title>Nocardioides zeae sp. nov., isolated from the stem of Zea mays.</title>
        <authorList>
            <person name="Glaeser S.P."/>
            <person name="McInroy J.A."/>
            <person name="Busse H.J."/>
            <person name="Kampfer P."/>
        </authorList>
    </citation>
    <scope>NUCLEOTIDE SEQUENCE [LARGE SCALE GENOMIC DNA]</scope>
    <source>
        <strain evidence="6 7">JCM 30728</strain>
    </source>
</reference>
<dbReference type="PANTHER" id="PTHR30537">
    <property type="entry name" value="HTH-TYPE TRANSCRIPTIONAL REGULATOR"/>
    <property type="match status" value="1"/>
</dbReference>
<comment type="caution">
    <text evidence="6">The sequence shown here is derived from an EMBL/GenBank/DDBJ whole genome shotgun (WGS) entry which is preliminary data.</text>
</comment>
<dbReference type="AlphaFoldDB" id="A0A6P0HFP6"/>
<sequence>MRADDLLILLEVARARSFVQAGVALGIDHTTVSRRIGSLEKELGDRVLDRSLSGVQLTALGRAILPAAEQVARAMDAASQAARPDRDVAGHVRIASTEAFAAVFVAPAMARVQRAHPGVSLDLVAATRPLGQATGVDVEIGVGTPPSRGFEVTPLTDYRLSLYAAPSYLERAGEVTPANLAEHPIVYYIDALQRVDELGLTEAGIPIDAVRLGSTSVLVQHELTVAGGGVGLLPDFLARSTPGLVRLLPDEVRMTKTFVALLPPRALRRPAAIAFMSALVREMAERRDELDDDLAGS</sequence>
<feature type="domain" description="HTH lysR-type" evidence="5">
    <location>
        <begin position="1"/>
        <end position="58"/>
    </location>
</feature>
<name>A0A6P0HFP6_9ACTN</name>
<proteinExistence type="inferred from homology"/>
<dbReference type="PROSITE" id="PS50931">
    <property type="entry name" value="HTH_LYSR"/>
    <property type="match status" value="1"/>
</dbReference>
<dbReference type="SUPFAM" id="SSF46785">
    <property type="entry name" value="Winged helix' DNA-binding domain"/>
    <property type="match status" value="1"/>
</dbReference>
<dbReference type="EMBL" id="JAAGXA010000002">
    <property type="protein sequence ID" value="NEN77356.1"/>
    <property type="molecule type" value="Genomic_DNA"/>
</dbReference>
<dbReference type="Gene3D" id="3.40.190.290">
    <property type="match status" value="1"/>
</dbReference>
<dbReference type="InterPro" id="IPR005119">
    <property type="entry name" value="LysR_subst-bd"/>
</dbReference>
<evidence type="ECO:0000313" key="6">
    <source>
        <dbReference type="EMBL" id="NEN77356.1"/>
    </source>
</evidence>
<dbReference type="Gene3D" id="1.10.10.10">
    <property type="entry name" value="Winged helix-like DNA-binding domain superfamily/Winged helix DNA-binding domain"/>
    <property type="match status" value="1"/>
</dbReference>
<dbReference type="GO" id="GO:0003700">
    <property type="term" value="F:DNA-binding transcription factor activity"/>
    <property type="evidence" value="ECO:0007669"/>
    <property type="project" value="InterPro"/>
</dbReference>
<dbReference type="Proteomes" id="UP000468687">
    <property type="component" value="Unassembled WGS sequence"/>
</dbReference>
<dbReference type="InterPro" id="IPR058163">
    <property type="entry name" value="LysR-type_TF_proteobact-type"/>
</dbReference>
<comment type="similarity">
    <text evidence="1">Belongs to the LysR transcriptional regulatory family.</text>
</comment>
<evidence type="ECO:0000256" key="1">
    <source>
        <dbReference type="ARBA" id="ARBA00009437"/>
    </source>
</evidence>
<protein>
    <submittedName>
        <fullName evidence="6">LysR family transcriptional regulator</fullName>
    </submittedName>
</protein>
<dbReference type="SUPFAM" id="SSF53850">
    <property type="entry name" value="Periplasmic binding protein-like II"/>
    <property type="match status" value="1"/>
</dbReference>
<dbReference type="PANTHER" id="PTHR30537:SF3">
    <property type="entry name" value="TRANSCRIPTIONAL REGULATORY PROTEIN"/>
    <property type="match status" value="1"/>
</dbReference>
<evidence type="ECO:0000256" key="3">
    <source>
        <dbReference type="ARBA" id="ARBA00023125"/>
    </source>
</evidence>
<evidence type="ECO:0000313" key="7">
    <source>
        <dbReference type="Proteomes" id="UP000468687"/>
    </source>
</evidence>
<dbReference type="InterPro" id="IPR000847">
    <property type="entry name" value="LysR_HTH_N"/>
</dbReference>
<keyword evidence="2" id="KW-0805">Transcription regulation</keyword>
<dbReference type="Pfam" id="PF03466">
    <property type="entry name" value="LysR_substrate"/>
    <property type="match status" value="1"/>
</dbReference>
<keyword evidence="3" id="KW-0238">DNA-binding</keyword>
<evidence type="ECO:0000256" key="2">
    <source>
        <dbReference type="ARBA" id="ARBA00023015"/>
    </source>
</evidence>
<accession>A0A6P0HFP6</accession>
<dbReference type="InterPro" id="IPR036390">
    <property type="entry name" value="WH_DNA-bd_sf"/>
</dbReference>
<organism evidence="6 7">
    <name type="scientific">Nocardioides zeae</name>
    <dbReference type="NCBI Taxonomy" id="1457234"/>
    <lineage>
        <taxon>Bacteria</taxon>
        <taxon>Bacillati</taxon>
        <taxon>Actinomycetota</taxon>
        <taxon>Actinomycetes</taxon>
        <taxon>Propionibacteriales</taxon>
        <taxon>Nocardioidaceae</taxon>
        <taxon>Nocardioides</taxon>
    </lineage>
</organism>